<dbReference type="Pfam" id="PF03737">
    <property type="entry name" value="RraA-like"/>
    <property type="match status" value="1"/>
</dbReference>
<keyword evidence="7" id="KW-1185">Reference proteome</keyword>
<dbReference type="SUPFAM" id="SSF89562">
    <property type="entry name" value="RraA-like"/>
    <property type="match status" value="1"/>
</dbReference>
<feature type="binding site" evidence="5">
    <location>
        <position position="115"/>
    </location>
    <ligand>
        <name>substrate</name>
    </ligand>
</feature>
<evidence type="ECO:0000313" key="6">
    <source>
        <dbReference type="EMBL" id="MCT8973100.1"/>
    </source>
</evidence>
<dbReference type="AlphaFoldDB" id="A0AAW5R3K7"/>
<dbReference type="GO" id="GO:0046872">
    <property type="term" value="F:metal ion binding"/>
    <property type="evidence" value="ECO:0007669"/>
    <property type="project" value="UniProtKB-KW"/>
</dbReference>
<evidence type="ECO:0000256" key="2">
    <source>
        <dbReference type="ARBA" id="ARBA00016549"/>
    </source>
</evidence>
<dbReference type="RefSeq" id="WP_261616682.1">
    <property type="nucleotide sequence ID" value="NZ_JALIDZ010000006.1"/>
</dbReference>
<dbReference type="InterPro" id="IPR036704">
    <property type="entry name" value="RraA/RraA-like_sf"/>
</dbReference>
<organism evidence="6 7">
    <name type="scientific">Microbaculum marinisediminis</name>
    <dbReference type="NCBI Taxonomy" id="2931392"/>
    <lineage>
        <taxon>Bacteria</taxon>
        <taxon>Pseudomonadati</taxon>
        <taxon>Pseudomonadota</taxon>
        <taxon>Alphaproteobacteria</taxon>
        <taxon>Hyphomicrobiales</taxon>
        <taxon>Tepidamorphaceae</taxon>
        <taxon>Microbaculum</taxon>
    </lineage>
</organism>
<dbReference type="GO" id="GO:0047443">
    <property type="term" value="F:4-hydroxy-4-methyl-2-oxoglutarate aldolase activity"/>
    <property type="evidence" value="ECO:0007669"/>
    <property type="project" value="TreeGrafter"/>
</dbReference>
<evidence type="ECO:0000256" key="1">
    <source>
        <dbReference type="ARBA" id="ARBA00001968"/>
    </source>
</evidence>
<reference evidence="6 7" key="1">
    <citation type="submission" date="2022-04" db="EMBL/GenBank/DDBJ databases">
        <authorList>
            <person name="Ye Y.-Q."/>
            <person name="Du Z.-J."/>
        </authorList>
    </citation>
    <scope>NUCLEOTIDE SEQUENCE [LARGE SCALE GENOMIC DNA]</scope>
    <source>
        <strain evidence="6 7">A6E488</strain>
    </source>
</reference>
<accession>A0AAW5R3K7</accession>
<comment type="caution">
    <text evidence="6">The sequence shown here is derived from an EMBL/GenBank/DDBJ whole genome shotgun (WGS) entry which is preliminary data.</text>
</comment>
<dbReference type="InterPro" id="IPR005493">
    <property type="entry name" value="RraA/RraA-like"/>
</dbReference>
<dbReference type="CDD" id="cd16841">
    <property type="entry name" value="RraA_family"/>
    <property type="match status" value="1"/>
</dbReference>
<keyword evidence="5" id="KW-0460">Magnesium</keyword>
<sequence length="216" mass="22894">MTLDELVAGFRKVATASVADAVDKVAGKSGLLSHEIRPRINENKIVGPAVTVLEGPTDEFVPPQHALDAIDEADAGSVIVISTNGKVDVAIWGGLMAAGAVANKHEAAVLDGGIRDIVEIRRDYDFPIYSRTVCPGTTLGRAKTLASNIEVDMGGVIVHPGDLIVGDIDGVVVVPRQHAEAVLEMAQEIDMREAEQAKLIIESKSLRDGLARYGRI</sequence>
<name>A0AAW5R3K7_9HYPH</name>
<evidence type="ECO:0000256" key="3">
    <source>
        <dbReference type="ARBA" id="ARBA00029596"/>
    </source>
</evidence>
<proteinExistence type="predicted"/>
<evidence type="ECO:0000256" key="5">
    <source>
        <dbReference type="PIRSR" id="PIRSR605493-1"/>
    </source>
</evidence>
<evidence type="ECO:0000313" key="7">
    <source>
        <dbReference type="Proteomes" id="UP001320898"/>
    </source>
</evidence>
<feature type="binding site" evidence="5">
    <location>
        <position position="116"/>
    </location>
    <ligand>
        <name>Mg(2+)</name>
        <dbReference type="ChEBI" id="CHEBI:18420"/>
    </ligand>
</feature>
<dbReference type="Proteomes" id="UP001320898">
    <property type="component" value="Unassembled WGS sequence"/>
</dbReference>
<dbReference type="GO" id="GO:0008948">
    <property type="term" value="F:oxaloacetate decarboxylase activity"/>
    <property type="evidence" value="ECO:0007669"/>
    <property type="project" value="TreeGrafter"/>
</dbReference>
<evidence type="ECO:0000256" key="4">
    <source>
        <dbReference type="ARBA" id="ARBA00030169"/>
    </source>
</evidence>
<protein>
    <recommendedName>
        <fullName evidence="2">Putative 4-hydroxy-4-methyl-2-oxoglutarate aldolase</fullName>
    </recommendedName>
    <alternativeName>
        <fullName evidence="3">Regulator of ribonuclease activity homolog</fullName>
    </alternativeName>
    <alternativeName>
        <fullName evidence="4">RraA-like protein</fullName>
    </alternativeName>
</protein>
<comment type="cofactor">
    <cofactor evidence="1">
        <name>a divalent metal cation</name>
        <dbReference type="ChEBI" id="CHEBI:60240"/>
    </cofactor>
</comment>
<gene>
    <name evidence="6" type="ORF">MUB46_14635</name>
</gene>
<comment type="cofactor">
    <cofactor evidence="5">
        <name>Mg(2+)</name>
        <dbReference type="ChEBI" id="CHEBI:18420"/>
    </cofactor>
</comment>
<feature type="binding site" evidence="5">
    <location>
        <begin position="93"/>
        <end position="96"/>
    </location>
    <ligand>
        <name>substrate</name>
    </ligand>
</feature>
<dbReference type="PANTHER" id="PTHR33254">
    <property type="entry name" value="4-HYDROXY-4-METHYL-2-OXOGLUTARATE ALDOLASE 3-RELATED"/>
    <property type="match status" value="1"/>
</dbReference>
<dbReference type="EMBL" id="JALIDZ010000006">
    <property type="protein sequence ID" value="MCT8973100.1"/>
    <property type="molecule type" value="Genomic_DNA"/>
</dbReference>
<keyword evidence="5" id="KW-0479">Metal-binding</keyword>
<dbReference type="Gene3D" id="3.50.30.40">
    <property type="entry name" value="Ribonuclease E inhibitor RraA/RraA-like"/>
    <property type="match status" value="1"/>
</dbReference>
<dbReference type="PANTHER" id="PTHR33254:SF4">
    <property type="entry name" value="4-HYDROXY-4-METHYL-2-OXOGLUTARATE ALDOLASE 3-RELATED"/>
    <property type="match status" value="1"/>
</dbReference>